<organism evidence="1 2">
    <name type="scientific">Spirosoma liriopis</name>
    <dbReference type="NCBI Taxonomy" id="2937440"/>
    <lineage>
        <taxon>Bacteria</taxon>
        <taxon>Pseudomonadati</taxon>
        <taxon>Bacteroidota</taxon>
        <taxon>Cytophagia</taxon>
        <taxon>Cytophagales</taxon>
        <taxon>Cytophagaceae</taxon>
        <taxon>Spirosoma</taxon>
    </lineage>
</organism>
<reference evidence="1 2" key="1">
    <citation type="submission" date="2022-04" db="EMBL/GenBank/DDBJ databases">
        <title>Spirosoma sp. strain RP8 genome sequencing and assembly.</title>
        <authorList>
            <person name="Jung Y."/>
        </authorList>
    </citation>
    <scope>NUCLEOTIDE SEQUENCE [LARGE SCALE GENOMIC DNA]</scope>
    <source>
        <strain evidence="1 2">RP8</strain>
    </source>
</reference>
<keyword evidence="2" id="KW-1185">Reference proteome</keyword>
<dbReference type="EMBL" id="JALPRF010000002">
    <property type="protein sequence ID" value="MCK8492883.1"/>
    <property type="molecule type" value="Genomic_DNA"/>
</dbReference>
<gene>
    <name evidence="1" type="ORF">M0L20_13530</name>
</gene>
<name>A0ABT0HL52_9BACT</name>
<dbReference type="RefSeq" id="WP_248477470.1">
    <property type="nucleotide sequence ID" value="NZ_JALPRF010000002.1"/>
</dbReference>
<dbReference type="Proteomes" id="UP001202180">
    <property type="component" value="Unassembled WGS sequence"/>
</dbReference>
<proteinExistence type="predicted"/>
<evidence type="ECO:0000313" key="2">
    <source>
        <dbReference type="Proteomes" id="UP001202180"/>
    </source>
</evidence>
<evidence type="ECO:0008006" key="3">
    <source>
        <dbReference type="Google" id="ProtNLM"/>
    </source>
</evidence>
<comment type="caution">
    <text evidence="1">The sequence shown here is derived from an EMBL/GenBank/DDBJ whole genome shotgun (WGS) entry which is preliminary data.</text>
</comment>
<protein>
    <recommendedName>
        <fullName evidence="3">DUF2461 domain-containing protein</fullName>
    </recommendedName>
</protein>
<accession>A0ABT0HL52</accession>
<evidence type="ECO:0000313" key="1">
    <source>
        <dbReference type="EMBL" id="MCK8492883.1"/>
    </source>
</evidence>
<sequence>MRKIEFGSKTYQVAEKWSELTPEQYIQLIMCPRLKADGSYETLDNEAAACRAWLGMSPKVWVKLELAHWQWGQLRQQFNWLFTTRPEGKPPINSFAHKGVNYHLPADAYGDTSAVELSFANMAYLEFANPEEPTPDALDRLIAILCRPRRADFKKFRNSAEWNGDLREPFNESRMVDRAKDLAGLDLSMKLVVLDYFERMNNQFLESYGELFGADKQPRYGDGRGWIMILKNVAKDGHFGDFDKVCQTPAHLLFATMLDDLLDAQDREEEALKNQPK</sequence>